<protein>
    <submittedName>
        <fullName evidence="2">Uncharacterized protein</fullName>
    </submittedName>
</protein>
<evidence type="ECO:0000313" key="3">
    <source>
        <dbReference type="Proteomes" id="UP000434276"/>
    </source>
</evidence>
<dbReference type="SMR" id="A0A5S9XNI4"/>
<organism evidence="2 3">
    <name type="scientific">Arabidopsis thaliana</name>
    <name type="common">Mouse-ear cress</name>
    <dbReference type="NCBI Taxonomy" id="3702"/>
    <lineage>
        <taxon>Eukaryota</taxon>
        <taxon>Viridiplantae</taxon>
        <taxon>Streptophyta</taxon>
        <taxon>Embryophyta</taxon>
        <taxon>Tracheophyta</taxon>
        <taxon>Spermatophyta</taxon>
        <taxon>Magnoliopsida</taxon>
        <taxon>eudicotyledons</taxon>
        <taxon>Gunneridae</taxon>
        <taxon>Pentapetalae</taxon>
        <taxon>rosids</taxon>
        <taxon>malvids</taxon>
        <taxon>Brassicales</taxon>
        <taxon>Brassicaceae</taxon>
        <taxon>Camelineae</taxon>
        <taxon>Arabidopsis</taxon>
    </lineage>
</organism>
<name>A0A5S9XNI4_ARATH</name>
<dbReference type="ExpressionAtlas" id="A0A5S9XNI4">
    <property type="expression patterns" value="baseline and differential"/>
</dbReference>
<dbReference type="Araport" id="AT3G57900"/>
<dbReference type="AlphaFoldDB" id="A0A5S9XNI4"/>
<evidence type="ECO:0000313" key="2">
    <source>
        <dbReference type="EMBL" id="CAA0387106.1"/>
    </source>
</evidence>
<dbReference type="KEGG" id="ath:AT3G57900"/>
<dbReference type="EMBL" id="CACSHJ010000089">
    <property type="protein sequence ID" value="CAA0387106.1"/>
    <property type="molecule type" value="Genomic_DNA"/>
</dbReference>
<evidence type="ECO:0000313" key="1">
    <source>
        <dbReference type="Araport" id="AT3G57900"/>
    </source>
</evidence>
<accession>A0A5S9XNI4</accession>
<sequence length="68" mass="7779">MDPTEMRYLEEENGAMMKTFKDAVTGFATGKTSLVFIGVEQLVQNFRAKRDFFNGAHITMTKVARTHY</sequence>
<reference evidence="2 3" key="1">
    <citation type="submission" date="2019-12" db="EMBL/GenBank/DDBJ databases">
        <authorList>
            <person name="Jiao W.-B."/>
            <person name="Schneeberger K."/>
        </authorList>
    </citation>
    <scope>NUCLEOTIDE SEQUENCE [LARGE SCALE GENOMIC DNA]</scope>
    <source>
        <strain evidence="3">cv. C24</strain>
    </source>
</reference>
<gene>
    <name evidence="1" type="ordered locus">At3g57900</name>
    <name evidence="2" type="ORF">C24_LOCUS16052</name>
</gene>
<dbReference type="Proteomes" id="UP000434276">
    <property type="component" value="Unassembled WGS sequence"/>
</dbReference>
<dbReference type="GeneID" id="824959"/>
<dbReference type="OrthoDB" id="10271358at2759"/>
<proteinExistence type="predicted"/>
<dbReference type="RefSeq" id="NP_191349.1">
    <property type="nucleotide sequence ID" value="NM_115652.1"/>
</dbReference>